<dbReference type="PANTHER" id="PTHR18919">
    <property type="entry name" value="ACETYL-COA C-ACYLTRANSFERASE"/>
    <property type="match status" value="1"/>
</dbReference>
<comment type="similarity">
    <text evidence="1 6">Belongs to the thiolase-like superfamily. Thiolase family.</text>
</comment>
<dbReference type="Proteomes" id="UP000586827">
    <property type="component" value="Unassembled WGS sequence"/>
</dbReference>
<dbReference type="PIRSF" id="PIRSF000429">
    <property type="entry name" value="Ac-CoA_Ac_transf"/>
    <property type="match status" value="1"/>
</dbReference>
<feature type="region of interest" description="Disordered" evidence="7">
    <location>
        <begin position="390"/>
        <end position="417"/>
    </location>
</feature>
<dbReference type="InterPro" id="IPR016039">
    <property type="entry name" value="Thiolase-like"/>
</dbReference>
<evidence type="ECO:0000256" key="3">
    <source>
        <dbReference type="ARBA" id="ARBA00022679"/>
    </source>
</evidence>
<reference evidence="10 11" key="1">
    <citation type="submission" date="2020-05" db="EMBL/GenBank/DDBJ databases">
        <title>MicrobeNet Type strains.</title>
        <authorList>
            <person name="Nicholson A.C."/>
        </authorList>
    </citation>
    <scope>NUCLEOTIDE SEQUENCE [LARGE SCALE GENOMIC DNA]</scope>
    <source>
        <strain evidence="10 11">JCM 3224</strain>
    </source>
</reference>
<protein>
    <recommendedName>
        <fullName evidence="5">Probable acetyl-CoA acetyltransferase</fullName>
        <ecNumber evidence="2">2.3.1.9</ecNumber>
    </recommendedName>
</protein>
<organism evidence="10 11">
    <name type="scientific">Nocardia uniformis</name>
    <dbReference type="NCBI Taxonomy" id="53432"/>
    <lineage>
        <taxon>Bacteria</taxon>
        <taxon>Bacillati</taxon>
        <taxon>Actinomycetota</taxon>
        <taxon>Actinomycetes</taxon>
        <taxon>Mycobacteriales</taxon>
        <taxon>Nocardiaceae</taxon>
        <taxon>Nocardia</taxon>
    </lineage>
</organism>
<dbReference type="SUPFAM" id="SSF53901">
    <property type="entry name" value="Thiolase-like"/>
    <property type="match status" value="2"/>
</dbReference>
<evidence type="ECO:0000313" key="11">
    <source>
        <dbReference type="Proteomes" id="UP000586827"/>
    </source>
</evidence>
<sequence length="417" mass="43104">MRTPVGLPEGALAAVAPHRLLATALTAVIGRSGIDPHRIEHLVTAVPTPHTARAAAEIAGLLPAVGEFPVDSGPGSGMRALITAAMMVQTGQADVVVAIGAEYPWGTAESPRSDNADLGAQCPSGLRLAGAGAAAAVRSPGPVRAALERIEDLAVRHEITRAEADEFAAVSHRRAARARRQGVFGAEVAPVVVCADPDDMNSGVVQLVDRDEGLRDDVSPRAFATLVPLLPGGVITAANSSSRTFAASACLVVAEERLADLGLESMGYLVGWATADAAEPDGAQPTSTAAAAKVLARTELDIHDLDLVEVDETDAVEVLALHRWWGDWDPEGDRLNVHGGAIALGDPGGAAALRMVTTLLHELTRREGGRGLAVTSSGPSQSLAAVFESANGRPVAPTPRGARFHGARTRRSGRHRA</sequence>
<keyword evidence="3 6" id="KW-0808">Transferase</keyword>
<evidence type="ECO:0000256" key="2">
    <source>
        <dbReference type="ARBA" id="ARBA00012705"/>
    </source>
</evidence>
<evidence type="ECO:0000256" key="5">
    <source>
        <dbReference type="ARBA" id="ARBA00040529"/>
    </source>
</evidence>
<dbReference type="EC" id="2.3.1.9" evidence="2"/>
<proteinExistence type="inferred from homology"/>
<evidence type="ECO:0000313" key="10">
    <source>
        <dbReference type="EMBL" id="NNH74549.1"/>
    </source>
</evidence>
<dbReference type="GO" id="GO:0003985">
    <property type="term" value="F:acetyl-CoA C-acetyltransferase activity"/>
    <property type="evidence" value="ECO:0007669"/>
    <property type="project" value="UniProtKB-EC"/>
</dbReference>
<keyword evidence="4 6" id="KW-0012">Acyltransferase</keyword>
<dbReference type="Pfam" id="PF00108">
    <property type="entry name" value="Thiolase_N"/>
    <property type="match status" value="1"/>
</dbReference>
<dbReference type="EMBL" id="JABELX010000014">
    <property type="protein sequence ID" value="NNH74549.1"/>
    <property type="molecule type" value="Genomic_DNA"/>
</dbReference>
<dbReference type="InterPro" id="IPR020616">
    <property type="entry name" value="Thiolase_N"/>
</dbReference>
<dbReference type="InterPro" id="IPR002155">
    <property type="entry name" value="Thiolase"/>
</dbReference>
<name>A0A849CFY8_9NOCA</name>
<feature type="compositionally biased region" description="Basic residues" evidence="7">
    <location>
        <begin position="402"/>
        <end position="417"/>
    </location>
</feature>
<accession>A0A849CFY8</accession>
<evidence type="ECO:0000256" key="6">
    <source>
        <dbReference type="RuleBase" id="RU003557"/>
    </source>
</evidence>
<evidence type="ECO:0000256" key="4">
    <source>
        <dbReference type="ARBA" id="ARBA00023315"/>
    </source>
</evidence>
<feature type="domain" description="Thiolase N-terminal" evidence="8">
    <location>
        <begin position="2"/>
        <end position="256"/>
    </location>
</feature>
<gene>
    <name evidence="10" type="ORF">HLB23_32665</name>
</gene>
<dbReference type="AlphaFoldDB" id="A0A849CFY8"/>
<evidence type="ECO:0000256" key="1">
    <source>
        <dbReference type="ARBA" id="ARBA00010982"/>
    </source>
</evidence>
<dbReference type="Gene3D" id="3.40.47.10">
    <property type="match status" value="1"/>
</dbReference>
<keyword evidence="11" id="KW-1185">Reference proteome</keyword>
<evidence type="ECO:0000259" key="9">
    <source>
        <dbReference type="Pfam" id="PF02803"/>
    </source>
</evidence>
<dbReference type="InterPro" id="IPR020617">
    <property type="entry name" value="Thiolase_C"/>
</dbReference>
<comment type="caution">
    <text evidence="10">The sequence shown here is derived from an EMBL/GenBank/DDBJ whole genome shotgun (WGS) entry which is preliminary data.</text>
</comment>
<dbReference type="Pfam" id="PF02803">
    <property type="entry name" value="Thiolase_C"/>
    <property type="match status" value="1"/>
</dbReference>
<feature type="domain" description="Thiolase C-terminal" evidence="9">
    <location>
        <begin position="267"/>
        <end position="388"/>
    </location>
</feature>
<evidence type="ECO:0000256" key="7">
    <source>
        <dbReference type="SAM" id="MobiDB-lite"/>
    </source>
</evidence>
<evidence type="ECO:0000259" key="8">
    <source>
        <dbReference type="Pfam" id="PF00108"/>
    </source>
</evidence>
<dbReference type="PANTHER" id="PTHR18919:SF107">
    <property type="entry name" value="ACETYL-COA ACETYLTRANSFERASE, CYTOSOLIC"/>
    <property type="match status" value="1"/>
</dbReference>